<comment type="function">
    <text evidence="9">Couples transcription and DNA repair by recognizing RNA polymerase (RNAP) stalled at DNA lesions. Mediates ATP-dependent release of RNAP and its truncated transcript from the DNA, and recruitment of nucleotide excision repair machinery to the damaged site.</text>
</comment>
<evidence type="ECO:0000256" key="1">
    <source>
        <dbReference type="ARBA" id="ARBA00022490"/>
    </source>
</evidence>
<dbReference type="SMART" id="SM01058">
    <property type="entry name" value="CarD_TRCF"/>
    <property type="match status" value="1"/>
</dbReference>
<dbReference type="PROSITE" id="PS51192">
    <property type="entry name" value="HELICASE_ATP_BIND_1"/>
    <property type="match status" value="1"/>
</dbReference>
<dbReference type="SMART" id="SM00490">
    <property type="entry name" value="HELICc"/>
    <property type="match status" value="1"/>
</dbReference>
<dbReference type="GO" id="GO:0016787">
    <property type="term" value="F:hydrolase activity"/>
    <property type="evidence" value="ECO:0007669"/>
    <property type="project" value="UniProtKB-KW"/>
</dbReference>
<protein>
    <recommendedName>
        <fullName evidence="9">Transcription-repair-coupling factor</fullName>
        <shortName evidence="9">TRCF</shortName>
        <ecNumber evidence="9">3.6.4.-</ecNumber>
    </recommendedName>
</protein>
<keyword evidence="3 9" id="KW-0227">DNA damage</keyword>
<dbReference type="NCBIfam" id="TIGR00580">
    <property type="entry name" value="mfd"/>
    <property type="match status" value="1"/>
</dbReference>
<dbReference type="InterPro" id="IPR011545">
    <property type="entry name" value="DEAD/DEAH_box_helicase_dom"/>
</dbReference>
<name>A0A9D0ZQC1_9FIRM</name>
<organism evidence="12 13">
    <name type="scientific">Candidatus Coprosoma intestinipullorum</name>
    <dbReference type="NCBI Taxonomy" id="2840752"/>
    <lineage>
        <taxon>Bacteria</taxon>
        <taxon>Bacillati</taxon>
        <taxon>Bacillota</taxon>
        <taxon>Bacillota incertae sedis</taxon>
        <taxon>Candidatus Coprosoma</taxon>
    </lineage>
</organism>
<evidence type="ECO:0000313" key="13">
    <source>
        <dbReference type="Proteomes" id="UP000886786"/>
    </source>
</evidence>
<dbReference type="InterPro" id="IPR036101">
    <property type="entry name" value="CarD-like/TRCF_RID_sf"/>
</dbReference>
<keyword evidence="2 9" id="KW-0547">Nucleotide-binding</keyword>
<dbReference type="InterPro" id="IPR001650">
    <property type="entry name" value="Helicase_C-like"/>
</dbReference>
<dbReference type="HAMAP" id="MF_00969">
    <property type="entry name" value="TRCF"/>
    <property type="match status" value="1"/>
</dbReference>
<comment type="similarity">
    <text evidence="9">In the C-terminal section; belongs to the helicase family. RecG subfamily.</text>
</comment>
<dbReference type="Pfam" id="PF03461">
    <property type="entry name" value="TRCF"/>
    <property type="match status" value="1"/>
</dbReference>
<dbReference type="PANTHER" id="PTHR47964">
    <property type="entry name" value="ATP-DEPENDENT DNA HELICASE HOMOLOG RECG, CHLOROPLASTIC"/>
    <property type="match status" value="1"/>
</dbReference>
<comment type="similarity">
    <text evidence="9">In the N-terminal section; belongs to the UvrB family.</text>
</comment>
<evidence type="ECO:0000256" key="9">
    <source>
        <dbReference type="HAMAP-Rule" id="MF_00969"/>
    </source>
</evidence>
<dbReference type="CDD" id="cd17991">
    <property type="entry name" value="DEXHc_TRCF"/>
    <property type="match status" value="1"/>
</dbReference>
<evidence type="ECO:0000313" key="12">
    <source>
        <dbReference type="EMBL" id="HIQ90238.1"/>
    </source>
</evidence>
<evidence type="ECO:0000256" key="3">
    <source>
        <dbReference type="ARBA" id="ARBA00022763"/>
    </source>
</evidence>
<dbReference type="GO" id="GO:0000716">
    <property type="term" value="P:transcription-coupled nucleotide-excision repair, DNA damage recognition"/>
    <property type="evidence" value="ECO:0007669"/>
    <property type="project" value="UniProtKB-UniRule"/>
</dbReference>
<dbReference type="SUPFAM" id="SSF143517">
    <property type="entry name" value="TRCF domain-like"/>
    <property type="match status" value="1"/>
</dbReference>
<dbReference type="InterPro" id="IPR004576">
    <property type="entry name" value="Mfd"/>
</dbReference>
<dbReference type="PROSITE" id="PS51194">
    <property type="entry name" value="HELICASE_CTER"/>
    <property type="match status" value="1"/>
</dbReference>
<evidence type="ECO:0000256" key="5">
    <source>
        <dbReference type="ARBA" id="ARBA00022806"/>
    </source>
</evidence>
<dbReference type="Pfam" id="PF00271">
    <property type="entry name" value="Helicase_C"/>
    <property type="match status" value="1"/>
</dbReference>
<keyword evidence="5" id="KW-0347">Helicase</keyword>
<keyword evidence="8 9" id="KW-0234">DNA repair</keyword>
<comment type="caution">
    <text evidence="12">The sequence shown here is derived from an EMBL/GenBank/DDBJ whole genome shotgun (WGS) entry which is preliminary data.</text>
</comment>
<reference evidence="12" key="1">
    <citation type="submission" date="2020-10" db="EMBL/GenBank/DDBJ databases">
        <authorList>
            <person name="Gilroy R."/>
        </authorList>
    </citation>
    <scope>NUCLEOTIDE SEQUENCE</scope>
    <source>
        <strain evidence="12">CHK147-3167</strain>
    </source>
</reference>
<keyword evidence="1 9" id="KW-0963">Cytoplasm</keyword>
<dbReference type="InterPro" id="IPR027417">
    <property type="entry name" value="P-loop_NTPase"/>
</dbReference>
<keyword evidence="6 9" id="KW-0067">ATP-binding</keyword>
<gene>
    <name evidence="9 12" type="primary">mfd</name>
    <name evidence="12" type="ORF">IAB27_01225</name>
</gene>
<evidence type="ECO:0000259" key="10">
    <source>
        <dbReference type="PROSITE" id="PS51192"/>
    </source>
</evidence>
<dbReference type="InterPro" id="IPR003711">
    <property type="entry name" value="CarD-like/TRCF_RID"/>
</dbReference>
<keyword evidence="4 9" id="KW-0378">Hydrolase</keyword>
<dbReference type="GO" id="GO:0006355">
    <property type="term" value="P:regulation of DNA-templated transcription"/>
    <property type="evidence" value="ECO:0007669"/>
    <property type="project" value="UniProtKB-UniRule"/>
</dbReference>
<dbReference type="Proteomes" id="UP000886786">
    <property type="component" value="Unassembled WGS sequence"/>
</dbReference>
<dbReference type="Gene3D" id="3.40.50.300">
    <property type="entry name" value="P-loop containing nucleotide triphosphate hydrolases"/>
    <property type="match status" value="2"/>
</dbReference>
<feature type="domain" description="Helicase ATP-binding" evidence="10">
    <location>
        <begin position="558"/>
        <end position="719"/>
    </location>
</feature>
<dbReference type="Gene3D" id="3.90.1150.50">
    <property type="entry name" value="Transcription-repair-coupling factor, D7 domain"/>
    <property type="match status" value="1"/>
</dbReference>
<dbReference type="EMBL" id="DVFV01000027">
    <property type="protein sequence ID" value="HIQ90238.1"/>
    <property type="molecule type" value="Genomic_DNA"/>
</dbReference>
<dbReference type="EC" id="3.6.4.-" evidence="9"/>
<evidence type="ECO:0000256" key="8">
    <source>
        <dbReference type="ARBA" id="ARBA00023204"/>
    </source>
</evidence>
<dbReference type="Gene3D" id="3.40.50.11140">
    <property type="match status" value="1"/>
</dbReference>
<dbReference type="Pfam" id="PF02559">
    <property type="entry name" value="CarD_TRCF_RID"/>
    <property type="match status" value="1"/>
</dbReference>
<dbReference type="Gene3D" id="3.30.2060.10">
    <property type="entry name" value="Penicillin-binding protein 1b domain"/>
    <property type="match status" value="1"/>
</dbReference>
<accession>A0A9D0ZQC1</accession>
<evidence type="ECO:0000256" key="4">
    <source>
        <dbReference type="ARBA" id="ARBA00022801"/>
    </source>
</evidence>
<reference evidence="12" key="2">
    <citation type="journal article" date="2021" name="PeerJ">
        <title>Extensive microbial diversity within the chicken gut microbiome revealed by metagenomics and culture.</title>
        <authorList>
            <person name="Gilroy R."/>
            <person name="Ravi A."/>
            <person name="Getino M."/>
            <person name="Pursley I."/>
            <person name="Horton D.L."/>
            <person name="Alikhan N.F."/>
            <person name="Baker D."/>
            <person name="Gharbi K."/>
            <person name="Hall N."/>
            <person name="Watson M."/>
            <person name="Adriaenssens E.M."/>
            <person name="Foster-Nyarko E."/>
            <person name="Jarju S."/>
            <person name="Secka A."/>
            <person name="Antonio M."/>
            <person name="Oren A."/>
            <person name="Chaudhuri R.R."/>
            <person name="La Ragione R."/>
            <person name="Hildebrand F."/>
            <person name="Pallen M.J."/>
        </authorList>
    </citation>
    <scope>NUCLEOTIDE SEQUENCE</scope>
    <source>
        <strain evidence="12">CHK147-3167</strain>
    </source>
</reference>
<evidence type="ECO:0000256" key="6">
    <source>
        <dbReference type="ARBA" id="ARBA00022840"/>
    </source>
</evidence>
<dbReference type="GO" id="GO:0003684">
    <property type="term" value="F:damaged DNA binding"/>
    <property type="evidence" value="ECO:0007669"/>
    <property type="project" value="InterPro"/>
</dbReference>
<dbReference type="InterPro" id="IPR047112">
    <property type="entry name" value="RecG/Mfd"/>
</dbReference>
<dbReference type="InterPro" id="IPR005118">
    <property type="entry name" value="TRCF_C"/>
</dbReference>
<dbReference type="GO" id="GO:0003678">
    <property type="term" value="F:DNA helicase activity"/>
    <property type="evidence" value="ECO:0007669"/>
    <property type="project" value="TreeGrafter"/>
</dbReference>
<dbReference type="Pfam" id="PF17757">
    <property type="entry name" value="UvrB_inter"/>
    <property type="match status" value="1"/>
</dbReference>
<dbReference type="Gene3D" id="2.40.10.170">
    <property type="match status" value="1"/>
</dbReference>
<evidence type="ECO:0000256" key="7">
    <source>
        <dbReference type="ARBA" id="ARBA00023125"/>
    </source>
</evidence>
<sequence length="1094" mass="126353">MSFLENIFKEDSHEIIGLNTELKSLYILNKFKKENKSVIYVTSNLHDAEKIYSELTHHTDKVWFFPMDDFITSVAVAASPELKVTRLETIDNTINNEKGIVITNLMGYLRFLPSKEKFKQSYITLETGKEYDMEELIEKLFNLGYRKETTVNMTGEIATRGFVLDIFPLNLDSPIRLEFWGDEIDSIKEFDIDTQLTNKKIDKVTIFPNTETLTESNSFDTPHWEMVKEKGVTNISGYLNNKVTIYDNYRHILTNYEMLLDEMENYSKSIEIDPKTKYMFSLEEVLDKDPVIFEDIVEDISKKALTYHNVEIPDFPKKAEEINKRLNDYLKLHKTVIICLNTRYQVNKLLDFLENPNITYTNENNIFENKINIIVKELNEGFQTENYVVITEKELYGRKAENNYKTKFKYGTRIKDITKLSIGDYVVHGTHGIGRYTGLKSIVKNGIKKDYLTIVYRDDDKLYIPVEKIDLITKYSSSDGAVPKLNKLGSSDWQKTKARARKHAEDIAADLIHVYAMRESQKGFAFDKDSEEQIAFEKEFPYEETPDQLRVTEEIKKDMESPKPMDRLLCGDVGYGKTEVAFRAIFKCILSGKQAALLCPTTILSDQHYKNALERFKSFPVDIAILNRFVSHKKVTETLDKLAKGQIDLLIGTHRILSDDVKFKDLGLLVIDEEQRFGVKHKEKIKKYKNNIDVLTLSATPIPRTLQMSMAGIRSLSLIETPPMDRYPIQTYVLPENKQVIKDAIEKEMARNGQTFILYNHVQNIDTKKYEIQSLVPNARIGIAHGQMDKNELENVMIDFTNKEYDILLCTTIIETGIDIESANTLIIMDADRFGLSQLYQIRGRIGRSNKIGYCYLMYDNKKVLSEVATKRLKVIKDFTELGSGFAIAMRDLSIRGAGDLLGSEQAGFIDSIGIELFMQMVNEEINKLQGKKQETKEPNDKMPLIDVQTSIDDKYVSDEDLKIEIHKKINSITSYESLNQVKHELEDRFGKLSEDLIIYMHEELFEKEAAKLNINHIKQTKTSIEITLDKNITNKLDGEKLFSEVSDLSRMFRFSMKFGSLTIILDTVKLDKHFIYYLLDLLKIINDSLKTKN</sequence>
<comment type="subcellular location">
    <subcellularLocation>
        <location evidence="9">Cytoplasm</location>
    </subcellularLocation>
</comment>
<keyword evidence="7 9" id="KW-0238">DNA-binding</keyword>
<dbReference type="SMART" id="SM00487">
    <property type="entry name" value="DEXDc"/>
    <property type="match status" value="1"/>
</dbReference>
<dbReference type="GO" id="GO:0005737">
    <property type="term" value="C:cytoplasm"/>
    <property type="evidence" value="ECO:0007669"/>
    <property type="project" value="UniProtKB-SubCell"/>
</dbReference>
<dbReference type="SUPFAM" id="SSF52540">
    <property type="entry name" value="P-loop containing nucleoside triphosphate hydrolases"/>
    <property type="match status" value="4"/>
</dbReference>
<feature type="domain" description="Helicase C-terminal" evidence="11">
    <location>
        <begin position="740"/>
        <end position="894"/>
    </location>
</feature>
<dbReference type="SUPFAM" id="SSF141259">
    <property type="entry name" value="CarD-like"/>
    <property type="match status" value="1"/>
</dbReference>
<dbReference type="InterPro" id="IPR041471">
    <property type="entry name" value="UvrB_inter"/>
</dbReference>
<dbReference type="InterPro" id="IPR037235">
    <property type="entry name" value="TRCF-like_C_D7"/>
</dbReference>
<dbReference type="GO" id="GO:0005524">
    <property type="term" value="F:ATP binding"/>
    <property type="evidence" value="ECO:0007669"/>
    <property type="project" value="UniProtKB-UniRule"/>
</dbReference>
<dbReference type="SMART" id="SM00982">
    <property type="entry name" value="TRCF"/>
    <property type="match status" value="1"/>
</dbReference>
<evidence type="ECO:0000259" key="11">
    <source>
        <dbReference type="PROSITE" id="PS51194"/>
    </source>
</evidence>
<evidence type="ECO:0000256" key="2">
    <source>
        <dbReference type="ARBA" id="ARBA00022741"/>
    </source>
</evidence>
<dbReference type="PANTHER" id="PTHR47964:SF1">
    <property type="entry name" value="ATP-DEPENDENT DNA HELICASE HOMOLOG RECG, CHLOROPLASTIC"/>
    <property type="match status" value="1"/>
</dbReference>
<proteinExistence type="inferred from homology"/>
<dbReference type="Pfam" id="PF00270">
    <property type="entry name" value="DEAD"/>
    <property type="match status" value="1"/>
</dbReference>
<dbReference type="AlphaFoldDB" id="A0A9D0ZQC1"/>
<dbReference type="InterPro" id="IPR014001">
    <property type="entry name" value="Helicase_ATP-bd"/>
</dbReference>